<gene>
    <name evidence="1" type="ORF">A1D18_03240</name>
</gene>
<keyword evidence="2" id="KW-1185">Reference proteome</keyword>
<comment type="caution">
    <text evidence="1">The sequence shown here is derived from an EMBL/GenBank/DDBJ whole genome shotgun (WGS) entry which is preliminary data.</text>
</comment>
<protein>
    <submittedName>
        <fullName evidence="1">Uncharacterized protein</fullName>
    </submittedName>
</protein>
<accession>A0A1J8NM49</accession>
<evidence type="ECO:0000313" key="1">
    <source>
        <dbReference type="EMBL" id="OIZ95126.1"/>
    </source>
</evidence>
<sequence length="231" mass="26987">MKRMETHYIPPNGVTFFSVRDSTNKPKPRYLFCTENDKNNPLSVFITTSIENFWIKRGLNDWQELKIKHLLKPKEENSTIYFFEKNDYMDSLNISIVKNKAYALKETLEIPLDTIHLSQEALHKRGIPNLSLLDLTSIPETREEVQKKLDLDEKRQEIQKVENIIILLGKTIENIQNLKYPPIESVNRLSDQINIYKEQKILYAKQLQALENPIEEQTEGGTIHSFCVKAV</sequence>
<dbReference type="AlphaFoldDB" id="A0A1J8NM49"/>
<name>A0A1J8NM49_9COXI</name>
<proteinExistence type="predicted"/>
<dbReference type="Proteomes" id="UP000183924">
    <property type="component" value="Unassembled WGS sequence"/>
</dbReference>
<organism evidence="1 2">
    <name type="scientific">Candidatus Rickettsiella isopodorum</name>
    <dbReference type="NCBI Taxonomy" id="1225476"/>
    <lineage>
        <taxon>Bacteria</taxon>
        <taxon>Pseudomonadati</taxon>
        <taxon>Pseudomonadota</taxon>
        <taxon>Gammaproteobacteria</taxon>
        <taxon>Legionellales</taxon>
        <taxon>Coxiellaceae</taxon>
        <taxon>Rickettsiella</taxon>
    </lineage>
</organism>
<reference evidence="1 2" key="1">
    <citation type="submission" date="2016-03" db="EMBL/GenBank/DDBJ databases">
        <title>Comparative genomics of Rickettsiella.</title>
        <authorList>
            <person name="Chandler C."/>
            <person name="Wang Y."/>
        </authorList>
    </citation>
    <scope>NUCLEOTIDE SEQUENCE [LARGE SCALE GENOMIC DNA]</scope>
    <source>
        <strain evidence="1 2">RCFS May 2013</strain>
    </source>
</reference>
<dbReference type="STRING" id="1225476.A1D18_03240"/>
<evidence type="ECO:0000313" key="2">
    <source>
        <dbReference type="Proteomes" id="UP000183924"/>
    </source>
</evidence>
<dbReference type="EMBL" id="LUKY01000032">
    <property type="protein sequence ID" value="OIZ95126.1"/>
    <property type="molecule type" value="Genomic_DNA"/>
</dbReference>
<dbReference type="RefSeq" id="WP_071662387.1">
    <property type="nucleotide sequence ID" value="NZ_LUKY01000032.1"/>
</dbReference>